<dbReference type="InterPro" id="IPR036388">
    <property type="entry name" value="WH-like_DNA-bd_sf"/>
</dbReference>
<dbReference type="AlphaFoldDB" id="A0A7Y9TI24"/>
<comment type="similarity">
    <text evidence="1">Belongs to the ROK (NagC/XylR) family.</text>
</comment>
<proteinExistence type="inferred from homology"/>
<dbReference type="PANTHER" id="PTHR18964:SF149">
    <property type="entry name" value="BIFUNCTIONAL UDP-N-ACETYLGLUCOSAMINE 2-EPIMERASE_N-ACETYLMANNOSAMINE KINASE"/>
    <property type="match status" value="1"/>
</dbReference>
<dbReference type="Pfam" id="PF00480">
    <property type="entry name" value="ROK"/>
    <property type="match status" value="1"/>
</dbReference>
<dbReference type="InterPro" id="IPR049874">
    <property type="entry name" value="ROK_cs"/>
</dbReference>
<evidence type="ECO:0000313" key="2">
    <source>
        <dbReference type="EMBL" id="NYF81129.1"/>
    </source>
</evidence>
<evidence type="ECO:0000256" key="1">
    <source>
        <dbReference type="ARBA" id="ARBA00006479"/>
    </source>
</evidence>
<dbReference type="Proteomes" id="UP000589520">
    <property type="component" value="Unassembled WGS sequence"/>
</dbReference>
<dbReference type="InterPro" id="IPR000600">
    <property type="entry name" value="ROK"/>
</dbReference>
<keyword evidence="3" id="KW-1185">Reference proteome</keyword>
<comment type="caution">
    <text evidence="2">The sequence shown here is derived from an EMBL/GenBank/DDBJ whole genome shotgun (WGS) entry which is preliminary data.</text>
</comment>
<name>A0A7Y9TI24_9BACT</name>
<keyword evidence="2" id="KW-0418">Kinase</keyword>
<dbReference type="SUPFAM" id="SSF46785">
    <property type="entry name" value="Winged helix' DNA-binding domain"/>
    <property type="match status" value="1"/>
</dbReference>
<dbReference type="Gene3D" id="1.10.10.10">
    <property type="entry name" value="Winged helix-like DNA-binding domain superfamily/Winged helix DNA-binding domain"/>
    <property type="match status" value="1"/>
</dbReference>
<dbReference type="EMBL" id="JACCCW010000002">
    <property type="protein sequence ID" value="NYF81129.1"/>
    <property type="molecule type" value="Genomic_DNA"/>
</dbReference>
<dbReference type="InterPro" id="IPR043129">
    <property type="entry name" value="ATPase_NBD"/>
</dbReference>
<accession>A0A7Y9TI24</accession>
<sequence length="391" mass="42293">MAVVSAIEGMGDHRRQIASNRTPRQINRNLIYNLIRSKGAVSRADLARLSGLQRSTISLIVEELIAGRWVLEGESASLPRGRRPTHLQLNTQRAVVALDIHPSQTTVAVADLSGRIVAQRVVKLGRSSGETVKGIIAAVRAMMESNSDRTFDGVGISLPGRADMQMQRTIFAPNMTWSVDGIRSQLEQATGLRVVVENVANACALSEVWFGESDGQHDLVVVNVSEGIGTGIFANGRLMRGEDGMAGEFGHIEVEQRGQLCGCGGRGCWETVASNRAALRYFHSLAPKKPIPSFDGLLRLALDEDPKATKVIEKMMRGLGGGMRMIASALAPKEIVVVGEIVGAWSRFGKLAQVELERRPLAHVPVLRPVRDSDTARLRSAVALVLTTESI</sequence>
<keyword evidence="2" id="KW-0808">Transferase</keyword>
<organism evidence="2 3">
    <name type="scientific">Granulicella arctica</name>
    <dbReference type="NCBI Taxonomy" id="940613"/>
    <lineage>
        <taxon>Bacteria</taxon>
        <taxon>Pseudomonadati</taxon>
        <taxon>Acidobacteriota</taxon>
        <taxon>Terriglobia</taxon>
        <taxon>Terriglobales</taxon>
        <taxon>Acidobacteriaceae</taxon>
        <taxon>Granulicella</taxon>
    </lineage>
</organism>
<dbReference type="Gene3D" id="3.30.420.40">
    <property type="match status" value="2"/>
</dbReference>
<dbReference type="PANTHER" id="PTHR18964">
    <property type="entry name" value="ROK (REPRESSOR, ORF, KINASE) FAMILY"/>
    <property type="match status" value="1"/>
</dbReference>
<protein>
    <submittedName>
        <fullName evidence="2">Putative NBD/HSP70 family sugar kinase</fullName>
    </submittedName>
</protein>
<dbReference type="SUPFAM" id="SSF53067">
    <property type="entry name" value="Actin-like ATPase domain"/>
    <property type="match status" value="1"/>
</dbReference>
<evidence type="ECO:0000313" key="3">
    <source>
        <dbReference type="Proteomes" id="UP000589520"/>
    </source>
</evidence>
<dbReference type="PROSITE" id="PS01125">
    <property type="entry name" value="ROK"/>
    <property type="match status" value="1"/>
</dbReference>
<dbReference type="InterPro" id="IPR036390">
    <property type="entry name" value="WH_DNA-bd_sf"/>
</dbReference>
<reference evidence="2 3" key="1">
    <citation type="submission" date="2020-07" db="EMBL/GenBank/DDBJ databases">
        <title>Genomic Encyclopedia of Type Strains, Phase IV (KMG-V): Genome sequencing to study the core and pangenomes of soil and plant-associated prokaryotes.</title>
        <authorList>
            <person name="Whitman W."/>
        </authorList>
    </citation>
    <scope>NUCLEOTIDE SEQUENCE [LARGE SCALE GENOMIC DNA]</scope>
    <source>
        <strain evidence="2 3">X4EP2</strain>
    </source>
</reference>
<dbReference type="GO" id="GO:0016301">
    <property type="term" value="F:kinase activity"/>
    <property type="evidence" value="ECO:0007669"/>
    <property type="project" value="UniProtKB-KW"/>
</dbReference>
<gene>
    <name evidence="2" type="ORF">HDF17_003449</name>
</gene>